<dbReference type="Proteomes" id="UP001108123">
    <property type="component" value="Unassembled WGS sequence"/>
</dbReference>
<keyword evidence="3 6" id="KW-0808">Transferase</keyword>
<dbReference type="SUPFAM" id="SSF75217">
    <property type="entry name" value="alpha/beta knot"/>
    <property type="match status" value="1"/>
</dbReference>
<dbReference type="Proteomes" id="UP000462760">
    <property type="component" value="Unassembled WGS sequence"/>
</dbReference>
<evidence type="ECO:0000313" key="7">
    <source>
        <dbReference type="EMBL" id="MCG4565763.1"/>
    </source>
</evidence>
<evidence type="ECO:0000256" key="6">
    <source>
        <dbReference type="HAMAP-Rule" id="MF_00658"/>
    </source>
</evidence>
<dbReference type="AlphaFoldDB" id="A0A844FFE6"/>
<evidence type="ECO:0000256" key="5">
    <source>
        <dbReference type="ARBA" id="ARBA00038303"/>
    </source>
</evidence>
<comment type="caution">
    <text evidence="8">The sequence shown here is derived from an EMBL/GenBank/DDBJ whole genome shotgun (WGS) entry which is preliminary data.</text>
</comment>
<evidence type="ECO:0000256" key="4">
    <source>
        <dbReference type="ARBA" id="ARBA00022691"/>
    </source>
</evidence>
<dbReference type="PIRSF" id="PIRSF004505">
    <property type="entry name" value="MT_bac"/>
    <property type="match status" value="1"/>
</dbReference>
<evidence type="ECO:0000256" key="1">
    <source>
        <dbReference type="ARBA" id="ARBA00022552"/>
    </source>
</evidence>
<feature type="binding site" evidence="6">
    <location>
        <begin position="127"/>
        <end position="132"/>
    </location>
    <ligand>
        <name>S-adenosyl-L-methionine</name>
        <dbReference type="ChEBI" id="CHEBI:59789"/>
    </ligand>
</feature>
<dbReference type="EMBL" id="JAKNID010000051">
    <property type="protein sequence ID" value="MCG4565763.1"/>
    <property type="molecule type" value="Genomic_DNA"/>
</dbReference>
<dbReference type="PANTHER" id="PTHR33603">
    <property type="entry name" value="METHYLTRANSFERASE"/>
    <property type="match status" value="1"/>
</dbReference>
<comment type="function">
    <text evidence="6">Specifically methylates the pseudouridine at position 1915 (m3Psi1915) in 23S rRNA.</text>
</comment>
<dbReference type="Pfam" id="PF02590">
    <property type="entry name" value="SPOUT_MTase"/>
    <property type="match status" value="1"/>
</dbReference>
<name>A0A844FFE6_9FIRM</name>
<dbReference type="Gene3D" id="3.40.1280.10">
    <property type="match status" value="1"/>
</dbReference>
<reference evidence="8 9" key="1">
    <citation type="submission" date="2019-08" db="EMBL/GenBank/DDBJ databases">
        <title>In-depth cultivation of the pig gut microbiome towards novel bacterial diversity and tailored functional studies.</title>
        <authorList>
            <person name="Wylensek D."/>
            <person name="Hitch T.C.A."/>
            <person name="Clavel T."/>
        </authorList>
    </citation>
    <scope>NUCLEOTIDE SEQUENCE [LARGE SCALE GENOMIC DNA]</scope>
    <source>
        <strain evidence="8 9">Med78-601-WT-4W-RMD-3</strain>
    </source>
</reference>
<feature type="binding site" evidence="6">
    <location>
        <position position="108"/>
    </location>
    <ligand>
        <name>S-adenosyl-L-methionine</name>
        <dbReference type="ChEBI" id="CHEBI:59789"/>
    </ligand>
</feature>
<dbReference type="CDD" id="cd18081">
    <property type="entry name" value="RlmH-like"/>
    <property type="match status" value="1"/>
</dbReference>
<dbReference type="NCBIfam" id="NF000985">
    <property type="entry name" value="PRK00103.1-3"/>
    <property type="match status" value="1"/>
</dbReference>
<evidence type="ECO:0000256" key="3">
    <source>
        <dbReference type="ARBA" id="ARBA00022679"/>
    </source>
</evidence>
<keyword evidence="2 6" id="KW-0489">Methyltransferase</keyword>
<reference evidence="7" key="2">
    <citation type="submission" date="2022-01" db="EMBL/GenBank/DDBJ databases">
        <title>Collection of gut derived symbiotic bacterial strains cultured from healthy donors.</title>
        <authorList>
            <person name="Lin H."/>
            <person name="Kohout C."/>
            <person name="Waligurski E."/>
            <person name="Pamer E.G."/>
        </authorList>
    </citation>
    <scope>NUCLEOTIDE SEQUENCE</scope>
    <source>
        <strain evidence="7">MSK.14.39</strain>
    </source>
</reference>
<comment type="subcellular location">
    <subcellularLocation>
        <location evidence="6">Cytoplasm</location>
    </subcellularLocation>
</comment>
<dbReference type="EMBL" id="VULR01000003">
    <property type="protein sequence ID" value="MSS42672.1"/>
    <property type="molecule type" value="Genomic_DNA"/>
</dbReference>
<dbReference type="PANTHER" id="PTHR33603:SF1">
    <property type="entry name" value="RIBOSOMAL RNA LARGE SUBUNIT METHYLTRANSFERASE H"/>
    <property type="match status" value="1"/>
</dbReference>
<protein>
    <recommendedName>
        <fullName evidence="6">Ribosomal RNA large subunit methyltransferase H</fullName>
        <ecNumber evidence="6">2.1.1.177</ecNumber>
    </recommendedName>
    <alternativeName>
        <fullName evidence="6">23S rRNA (pseudouridine1915-N3)-methyltransferase</fullName>
    </alternativeName>
    <alternativeName>
        <fullName evidence="6">23S rRNA m3Psi1915 methyltransferase</fullName>
    </alternativeName>
    <alternativeName>
        <fullName evidence="6">rRNA (pseudouridine-N3-)-methyltransferase RlmH</fullName>
    </alternativeName>
</protein>
<comment type="subunit">
    <text evidence="6">Homodimer.</text>
</comment>
<dbReference type="InterPro" id="IPR029028">
    <property type="entry name" value="Alpha/beta_knot_MTases"/>
</dbReference>
<evidence type="ECO:0000313" key="9">
    <source>
        <dbReference type="Proteomes" id="UP000462760"/>
    </source>
</evidence>
<gene>
    <name evidence="6 8" type="primary">rlmH</name>
    <name evidence="8" type="ORF">FYJ27_02840</name>
    <name evidence="7" type="ORF">L0P62_09910</name>
</gene>
<keyword evidence="10" id="KW-1185">Reference proteome</keyword>
<comment type="catalytic activity">
    <reaction evidence="6">
        <text>pseudouridine(1915) in 23S rRNA + S-adenosyl-L-methionine = N(3)-methylpseudouridine(1915) in 23S rRNA + S-adenosyl-L-homocysteine + H(+)</text>
        <dbReference type="Rhea" id="RHEA:42752"/>
        <dbReference type="Rhea" id="RHEA-COMP:10221"/>
        <dbReference type="Rhea" id="RHEA-COMP:10222"/>
        <dbReference type="ChEBI" id="CHEBI:15378"/>
        <dbReference type="ChEBI" id="CHEBI:57856"/>
        <dbReference type="ChEBI" id="CHEBI:59789"/>
        <dbReference type="ChEBI" id="CHEBI:65314"/>
        <dbReference type="ChEBI" id="CHEBI:74486"/>
        <dbReference type="EC" id="2.1.1.177"/>
    </reaction>
</comment>
<feature type="binding site" evidence="6">
    <location>
        <position position="76"/>
    </location>
    <ligand>
        <name>S-adenosyl-L-methionine</name>
        <dbReference type="ChEBI" id="CHEBI:59789"/>
    </ligand>
</feature>
<dbReference type="EC" id="2.1.1.177" evidence="6"/>
<dbReference type="GO" id="GO:0070038">
    <property type="term" value="F:rRNA (pseudouridine-N3-)-methyltransferase activity"/>
    <property type="evidence" value="ECO:0007669"/>
    <property type="project" value="UniProtKB-UniRule"/>
</dbReference>
<dbReference type="RefSeq" id="WP_154482864.1">
    <property type="nucleotide sequence ID" value="NZ_JAJBNW010000065.1"/>
</dbReference>
<comment type="similarity">
    <text evidence="5 6">Belongs to the RNA methyltransferase RlmH family.</text>
</comment>
<keyword evidence="6" id="KW-0963">Cytoplasm</keyword>
<accession>A0A844FFE6</accession>
<sequence length="159" mass="18168">MNIIIIGVGKIKEKFMQEGIKEYSKRLSRYCKLKILEVADESTPENLSEKGIEIIKEKEGKRILSKISNNSYIISLDIKGKNLSSEELSKKIEDITLGGTNDIIFIIGGSLGLSEEILNKSNLKLSFSKMTFPHQLMRMILLEQIYRGFRIMKGEPYHK</sequence>
<dbReference type="GO" id="GO:0005737">
    <property type="term" value="C:cytoplasm"/>
    <property type="evidence" value="ECO:0007669"/>
    <property type="project" value="UniProtKB-SubCell"/>
</dbReference>
<proteinExistence type="inferred from homology"/>
<dbReference type="InterPro" id="IPR029026">
    <property type="entry name" value="tRNA_m1G_MTases_N"/>
</dbReference>
<dbReference type="HAMAP" id="MF_00658">
    <property type="entry name" value="23SrRNA_methyltr_H"/>
    <property type="match status" value="1"/>
</dbReference>
<keyword evidence="4 6" id="KW-0949">S-adenosyl-L-methionine</keyword>
<keyword evidence="1 6" id="KW-0698">rRNA processing</keyword>
<organism evidence="8 9">
    <name type="scientific">Anaerosalibacter bizertensis</name>
    <dbReference type="NCBI Taxonomy" id="932217"/>
    <lineage>
        <taxon>Bacteria</taxon>
        <taxon>Bacillati</taxon>
        <taxon>Bacillota</taxon>
        <taxon>Tissierellia</taxon>
        <taxon>Tissierellales</taxon>
        <taxon>Sporanaerobacteraceae</taxon>
        <taxon>Anaerosalibacter</taxon>
    </lineage>
</organism>
<evidence type="ECO:0000256" key="2">
    <source>
        <dbReference type="ARBA" id="ARBA00022603"/>
    </source>
</evidence>
<evidence type="ECO:0000313" key="8">
    <source>
        <dbReference type="EMBL" id="MSS42672.1"/>
    </source>
</evidence>
<evidence type="ECO:0000313" key="10">
    <source>
        <dbReference type="Proteomes" id="UP001108123"/>
    </source>
</evidence>
<dbReference type="NCBIfam" id="TIGR00246">
    <property type="entry name" value="tRNA_RlmH_YbeA"/>
    <property type="match status" value="1"/>
</dbReference>
<dbReference type="InterPro" id="IPR003742">
    <property type="entry name" value="RlmH-like"/>
</dbReference>
<dbReference type="OrthoDB" id="9806643at2"/>